<evidence type="ECO:0000313" key="2">
    <source>
        <dbReference type="Proteomes" id="UP001295684"/>
    </source>
</evidence>
<evidence type="ECO:0000313" key="1">
    <source>
        <dbReference type="EMBL" id="CAI2366320.1"/>
    </source>
</evidence>
<sequence length="74" mass="8597">MSFDPLLTQYQPAWIIFGSLDFKAPKSHLSFSESQLRYSIPVQEQNEARVCKESCSSEFLLLRDFEFWGLMTGN</sequence>
<proteinExistence type="predicted"/>
<name>A0AAD1UGA7_EUPCR</name>
<keyword evidence="2" id="KW-1185">Reference proteome</keyword>
<dbReference type="EMBL" id="CAMPGE010007399">
    <property type="protein sequence ID" value="CAI2366320.1"/>
    <property type="molecule type" value="Genomic_DNA"/>
</dbReference>
<reference evidence="1" key="1">
    <citation type="submission" date="2023-07" db="EMBL/GenBank/DDBJ databases">
        <authorList>
            <consortium name="AG Swart"/>
            <person name="Singh M."/>
            <person name="Singh A."/>
            <person name="Seah K."/>
            <person name="Emmerich C."/>
        </authorList>
    </citation>
    <scope>NUCLEOTIDE SEQUENCE</scope>
    <source>
        <strain evidence="1">DP1</strain>
    </source>
</reference>
<gene>
    <name evidence="1" type="ORF">ECRASSUSDP1_LOCUS7593</name>
</gene>
<dbReference type="Proteomes" id="UP001295684">
    <property type="component" value="Unassembled WGS sequence"/>
</dbReference>
<accession>A0AAD1UGA7</accession>
<protein>
    <submittedName>
        <fullName evidence="1">Uncharacterized protein</fullName>
    </submittedName>
</protein>
<comment type="caution">
    <text evidence="1">The sequence shown here is derived from an EMBL/GenBank/DDBJ whole genome shotgun (WGS) entry which is preliminary data.</text>
</comment>
<dbReference type="AlphaFoldDB" id="A0AAD1UGA7"/>
<organism evidence="1 2">
    <name type="scientific">Euplotes crassus</name>
    <dbReference type="NCBI Taxonomy" id="5936"/>
    <lineage>
        <taxon>Eukaryota</taxon>
        <taxon>Sar</taxon>
        <taxon>Alveolata</taxon>
        <taxon>Ciliophora</taxon>
        <taxon>Intramacronucleata</taxon>
        <taxon>Spirotrichea</taxon>
        <taxon>Hypotrichia</taxon>
        <taxon>Euplotida</taxon>
        <taxon>Euplotidae</taxon>
        <taxon>Moneuplotes</taxon>
    </lineage>
</organism>